<keyword evidence="1" id="KW-0812">Transmembrane</keyword>
<evidence type="ECO:0008006" key="5">
    <source>
        <dbReference type="Google" id="ProtNLM"/>
    </source>
</evidence>
<feature type="transmembrane region" description="Helical" evidence="1">
    <location>
        <begin position="315"/>
        <end position="335"/>
    </location>
</feature>
<keyword evidence="2" id="KW-0732">Signal</keyword>
<organism evidence="3 4">
    <name type="scientific">Hypericibacter terrae</name>
    <dbReference type="NCBI Taxonomy" id="2602015"/>
    <lineage>
        <taxon>Bacteria</taxon>
        <taxon>Pseudomonadati</taxon>
        <taxon>Pseudomonadota</taxon>
        <taxon>Alphaproteobacteria</taxon>
        <taxon>Rhodospirillales</taxon>
        <taxon>Dongiaceae</taxon>
        <taxon>Hypericibacter</taxon>
    </lineage>
</organism>
<dbReference type="EMBL" id="CP042906">
    <property type="protein sequence ID" value="QEX18148.1"/>
    <property type="molecule type" value="Genomic_DNA"/>
</dbReference>
<feature type="transmembrane region" description="Helical" evidence="1">
    <location>
        <begin position="260"/>
        <end position="284"/>
    </location>
</feature>
<name>A0A5J6MKW2_9PROT</name>
<evidence type="ECO:0000256" key="2">
    <source>
        <dbReference type="SAM" id="SignalP"/>
    </source>
</evidence>
<accession>A0A5J6MKW2</accession>
<keyword evidence="4" id="KW-1185">Reference proteome</keyword>
<feature type="transmembrane region" description="Helical" evidence="1">
    <location>
        <begin position="347"/>
        <end position="367"/>
    </location>
</feature>
<dbReference type="Proteomes" id="UP000326202">
    <property type="component" value="Chromosome"/>
</dbReference>
<gene>
    <name evidence="3" type="ORF">FRZ44_34520</name>
</gene>
<dbReference type="AlphaFoldDB" id="A0A5J6MKW2"/>
<sequence length="477" mass="51653">MRLWFGSLLSVVAATPAWAHASDKGFVLLLPTHYYIVGGTLAVAASFLLLLAVSDSFLRRIAAARFDLGVWPALPRTAISAASFLLLVLLLIAGVYGSRDPLSNPLPLFIWTVWWGGLTVAQALFGNLWSFLNPWLAPYRLIRRLSGDTGSSPALLGYPPWFGYGPAILLFLGFAWFELIDPAPDDPARLAEAIVIYSAITLAGMVLFGERAWLAKGDGFAVFFRFVALLAPLRAEPVEPDTSTGPSRRYRLTLGLPGRALLQFGPLPLSGALFVLLTLATVSFDGLDKTFWWLGVWGVNPLEFPGRTVLMLPNSLGLIGAWLLLGAAYGLAMGLGGRLAGGRIDIGTLLGAFVLSILPISIGYHFAHYLTSFLVNAQYAVFSIDDPFGWGWHLLGIADPHVRVSFLSDMNSVWLIFSAQAGAVMLVHILAVLLAHLIAIERFPDKRAALASQWPLALLMIGYTLFGLWLLAAPTIG</sequence>
<feature type="transmembrane region" description="Helical" evidence="1">
    <location>
        <begin position="189"/>
        <end position="208"/>
    </location>
</feature>
<reference evidence="3 4" key="1">
    <citation type="submission" date="2019-08" db="EMBL/GenBank/DDBJ databases">
        <title>Hyperibacter terrae gen. nov., sp. nov. and Hyperibacter viscosus sp. nov., two new members in the family Rhodospirillaceae isolated from the rhizosphere of Hypericum perforatum.</title>
        <authorList>
            <person name="Noviana Z."/>
        </authorList>
    </citation>
    <scope>NUCLEOTIDE SEQUENCE [LARGE SCALE GENOMIC DNA]</scope>
    <source>
        <strain evidence="3 4">R5913</strain>
    </source>
</reference>
<dbReference type="KEGG" id="htq:FRZ44_34520"/>
<feature type="transmembrane region" description="Helical" evidence="1">
    <location>
        <begin position="35"/>
        <end position="58"/>
    </location>
</feature>
<evidence type="ECO:0000256" key="1">
    <source>
        <dbReference type="SAM" id="Phobius"/>
    </source>
</evidence>
<proteinExistence type="predicted"/>
<protein>
    <recommendedName>
        <fullName evidence="5">Fenitrothion hydrolase</fullName>
    </recommendedName>
</protein>
<feature type="chain" id="PRO_5023811814" description="Fenitrothion hydrolase" evidence="2">
    <location>
        <begin position="22"/>
        <end position="477"/>
    </location>
</feature>
<keyword evidence="1" id="KW-1133">Transmembrane helix</keyword>
<feature type="signal peptide" evidence="2">
    <location>
        <begin position="1"/>
        <end position="21"/>
    </location>
</feature>
<keyword evidence="1" id="KW-0472">Membrane</keyword>
<feature type="transmembrane region" description="Helical" evidence="1">
    <location>
        <begin position="456"/>
        <end position="476"/>
    </location>
</feature>
<feature type="transmembrane region" description="Helical" evidence="1">
    <location>
        <begin position="413"/>
        <end position="435"/>
    </location>
</feature>
<feature type="transmembrane region" description="Helical" evidence="1">
    <location>
        <begin position="108"/>
        <end position="132"/>
    </location>
</feature>
<feature type="transmembrane region" description="Helical" evidence="1">
    <location>
        <begin position="153"/>
        <end position="177"/>
    </location>
</feature>
<evidence type="ECO:0000313" key="3">
    <source>
        <dbReference type="EMBL" id="QEX18148.1"/>
    </source>
</evidence>
<evidence type="ECO:0000313" key="4">
    <source>
        <dbReference type="Proteomes" id="UP000326202"/>
    </source>
</evidence>
<feature type="transmembrane region" description="Helical" evidence="1">
    <location>
        <begin position="78"/>
        <end position="96"/>
    </location>
</feature>